<evidence type="ECO:0000259" key="1">
    <source>
        <dbReference type="PROSITE" id="PS51819"/>
    </source>
</evidence>
<dbReference type="Pfam" id="PF00903">
    <property type="entry name" value="Glyoxalase"/>
    <property type="match status" value="1"/>
</dbReference>
<proteinExistence type="predicted"/>
<keyword evidence="2" id="KW-0223">Dioxygenase</keyword>
<sequence>MVAHRVIRLVRDVVDYDATRTFYREFGLTETTPGTFASAVGGEQLELRPAEVPAVVRIDIAVEQDSDLDDIAARLLRLGAAPVRTKTHLEAREPVSGVLVRLLVEDRLARDAPRRQTELRRDDLVPHEPVRPQRLGHVVLGCADVEEAKHFFLDGIGMRLSDYVTSGPFMRFDTDHHNIVLIPAPFTLLHHTAWKVRSVDEIGNGGSQMIANHPHRHAWGLGRHAASANYFWYLRDPSGAFAEYYYSDMDERAPDRFFWDRLPDQPELPVAVWASPSLEQAPLAAPLRGVPTVPEEMPAPLLETHPGPSGR</sequence>
<evidence type="ECO:0000313" key="3">
    <source>
        <dbReference type="Proteomes" id="UP000431901"/>
    </source>
</evidence>
<dbReference type="InterPro" id="IPR037523">
    <property type="entry name" value="VOC_core"/>
</dbReference>
<dbReference type="Gene3D" id="3.10.180.10">
    <property type="entry name" value="2,3-Dihydroxybiphenyl 1,2-Dioxygenase, domain 1"/>
    <property type="match status" value="2"/>
</dbReference>
<evidence type="ECO:0000313" key="2">
    <source>
        <dbReference type="EMBL" id="MXQ67539.1"/>
    </source>
</evidence>
<gene>
    <name evidence="2" type="ORF">GQ466_26325</name>
</gene>
<organism evidence="2 3">
    <name type="scientific">Actinomadura rayongensis</name>
    <dbReference type="NCBI Taxonomy" id="1429076"/>
    <lineage>
        <taxon>Bacteria</taxon>
        <taxon>Bacillati</taxon>
        <taxon>Actinomycetota</taxon>
        <taxon>Actinomycetes</taxon>
        <taxon>Streptosporangiales</taxon>
        <taxon>Thermomonosporaceae</taxon>
        <taxon>Actinomadura</taxon>
    </lineage>
</organism>
<dbReference type="EMBL" id="WUTW01000007">
    <property type="protein sequence ID" value="MXQ67539.1"/>
    <property type="molecule type" value="Genomic_DNA"/>
</dbReference>
<dbReference type="InterPro" id="IPR029068">
    <property type="entry name" value="Glyas_Bleomycin-R_OHBP_Dase"/>
</dbReference>
<keyword evidence="3" id="KW-1185">Reference proteome</keyword>
<reference evidence="2 3" key="1">
    <citation type="submission" date="2019-12" db="EMBL/GenBank/DDBJ databases">
        <title>Nocardia macrotermitis sp. nov. and Nocardia aurantia sp. nov., isolated from the gut of the fungus growing-termite Macrotermes natalensis.</title>
        <authorList>
            <person name="Christine B."/>
            <person name="Rene B."/>
        </authorList>
    </citation>
    <scope>NUCLEOTIDE SEQUENCE [LARGE SCALE GENOMIC DNA]</scope>
    <source>
        <strain evidence="2 3">DSM 102126</strain>
    </source>
</reference>
<accession>A0A6I4W9M8</accession>
<comment type="caution">
    <text evidence="2">The sequence shown here is derived from an EMBL/GenBank/DDBJ whole genome shotgun (WGS) entry which is preliminary data.</text>
</comment>
<dbReference type="InterPro" id="IPR004360">
    <property type="entry name" value="Glyas_Fos-R_dOase_dom"/>
</dbReference>
<dbReference type="Proteomes" id="UP000431901">
    <property type="component" value="Unassembled WGS sequence"/>
</dbReference>
<protein>
    <submittedName>
        <fullName evidence="2">Dioxygenase</fullName>
    </submittedName>
</protein>
<keyword evidence="2" id="KW-0560">Oxidoreductase</keyword>
<dbReference type="AlphaFoldDB" id="A0A6I4W9M8"/>
<dbReference type="PROSITE" id="PS51819">
    <property type="entry name" value="VOC"/>
    <property type="match status" value="1"/>
</dbReference>
<feature type="domain" description="VOC" evidence="1">
    <location>
        <begin position="134"/>
        <end position="247"/>
    </location>
</feature>
<dbReference type="GO" id="GO:0051213">
    <property type="term" value="F:dioxygenase activity"/>
    <property type="evidence" value="ECO:0007669"/>
    <property type="project" value="UniProtKB-KW"/>
</dbReference>
<name>A0A6I4W9M8_9ACTN</name>
<dbReference type="SUPFAM" id="SSF54593">
    <property type="entry name" value="Glyoxalase/Bleomycin resistance protein/Dihydroxybiphenyl dioxygenase"/>
    <property type="match status" value="2"/>
</dbReference>